<dbReference type="PROSITE" id="PS51186">
    <property type="entry name" value="GNAT"/>
    <property type="match status" value="1"/>
</dbReference>
<dbReference type="OrthoDB" id="9804026at2"/>
<dbReference type="Gene3D" id="3.40.630.30">
    <property type="match status" value="1"/>
</dbReference>
<dbReference type="Proteomes" id="UP000317371">
    <property type="component" value="Unassembled WGS sequence"/>
</dbReference>
<dbReference type="Pfam" id="PF00583">
    <property type="entry name" value="Acetyltransf_1"/>
    <property type="match status" value="1"/>
</dbReference>
<dbReference type="SUPFAM" id="SSF55729">
    <property type="entry name" value="Acyl-CoA N-acyltransferases (Nat)"/>
    <property type="match status" value="1"/>
</dbReference>
<name>A0A540VD57_9CHLR</name>
<reference evidence="2 3" key="1">
    <citation type="submission" date="2019-06" db="EMBL/GenBank/DDBJ databases">
        <title>Genome sequence of Litorilinea aerophila BAA-2444.</title>
        <authorList>
            <person name="Maclea K.S."/>
            <person name="Maurais E.G."/>
            <person name="Iannazzi L.C."/>
        </authorList>
    </citation>
    <scope>NUCLEOTIDE SEQUENCE [LARGE SCALE GENOMIC DNA]</scope>
    <source>
        <strain evidence="2 3">ATCC BAA-2444</strain>
    </source>
</reference>
<protein>
    <recommendedName>
        <fullName evidence="1">N-acetyltransferase domain-containing protein</fullName>
    </recommendedName>
</protein>
<comment type="caution">
    <text evidence="2">The sequence shown here is derived from an EMBL/GenBank/DDBJ whole genome shotgun (WGS) entry which is preliminary data.</text>
</comment>
<dbReference type="InterPro" id="IPR000182">
    <property type="entry name" value="GNAT_dom"/>
</dbReference>
<gene>
    <name evidence="2" type="ORF">FKZ61_15685</name>
</gene>
<dbReference type="InParanoid" id="A0A540VD57"/>
<accession>A0A540VD57</accession>
<dbReference type="AlphaFoldDB" id="A0A540VD57"/>
<evidence type="ECO:0000259" key="1">
    <source>
        <dbReference type="PROSITE" id="PS51186"/>
    </source>
</evidence>
<dbReference type="CDD" id="cd04301">
    <property type="entry name" value="NAT_SF"/>
    <property type="match status" value="1"/>
</dbReference>
<dbReference type="InterPro" id="IPR016181">
    <property type="entry name" value="Acyl_CoA_acyltransferase"/>
</dbReference>
<evidence type="ECO:0000313" key="3">
    <source>
        <dbReference type="Proteomes" id="UP000317371"/>
    </source>
</evidence>
<organism evidence="2 3">
    <name type="scientific">Litorilinea aerophila</name>
    <dbReference type="NCBI Taxonomy" id="1204385"/>
    <lineage>
        <taxon>Bacteria</taxon>
        <taxon>Bacillati</taxon>
        <taxon>Chloroflexota</taxon>
        <taxon>Caldilineae</taxon>
        <taxon>Caldilineales</taxon>
        <taxon>Caldilineaceae</taxon>
        <taxon>Litorilinea</taxon>
    </lineage>
</organism>
<sequence>MIPFAPELTIRPVDAGDVERLLPLLASHLAQTPYCTALEAATVVEQILAPDPPTVFPVRWLQRSQLGAWRARQLVGFVDVAVGHDSESLARSEYRPLGLLRFMALPQDPSLATEVAAALLEAAEHFWRTQGVGYVRAFHISTGYPVFQVGAGILPGNWHHHMRALTAAGFQLCERYYCLYRPLARPLEEVTPLALLSLVYQGNARDRTYQVYRRTDWVGRARMVRAVVDEPRGGSMSVAYVADLYVDAPWRQQDIGKWLLRRLINDATLQGYVQMVVHLAHGWHAAMNLFIQQGFQELDYRGYTLEKVLTR</sequence>
<keyword evidence="3" id="KW-1185">Reference proteome</keyword>
<feature type="domain" description="N-acetyltransferase" evidence="1">
    <location>
        <begin position="160"/>
        <end position="311"/>
    </location>
</feature>
<dbReference type="GO" id="GO:0016747">
    <property type="term" value="F:acyltransferase activity, transferring groups other than amino-acyl groups"/>
    <property type="evidence" value="ECO:0007669"/>
    <property type="project" value="InterPro"/>
</dbReference>
<dbReference type="RefSeq" id="WP_141611092.1">
    <property type="nucleotide sequence ID" value="NZ_VIGC02000021.1"/>
</dbReference>
<proteinExistence type="predicted"/>
<dbReference type="EMBL" id="VIGC01000021">
    <property type="protein sequence ID" value="TQE94700.1"/>
    <property type="molecule type" value="Genomic_DNA"/>
</dbReference>
<evidence type="ECO:0000313" key="2">
    <source>
        <dbReference type="EMBL" id="TQE94700.1"/>
    </source>
</evidence>